<dbReference type="Proteomes" id="UP000251891">
    <property type="component" value="Unassembled WGS sequence"/>
</dbReference>
<name>A0A365H5I9_9ACTN</name>
<dbReference type="InterPro" id="IPR010115">
    <property type="entry name" value="FbiA/CofD"/>
</dbReference>
<evidence type="ECO:0000256" key="2">
    <source>
        <dbReference type="ARBA" id="ARBA00022842"/>
    </source>
</evidence>
<dbReference type="InterPro" id="IPR002882">
    <property type="entry name" value="CofD"/>
</dbReference>
<dbReference type="FunFam" id="1.10.8.240:FF:000001">
    <property type="entry name" value="2-phospho-L-lactate transferase"/>
    <property type="match status" value="1"/>
</dbReference>
<comment type="caution">
    <text evidence="3">The sequence shown here is derived from an EMBL/GenBank/DDBJ whole genome shotgun (WGS) entry which is preliminary data.</text>
</comment>
<dbReference type="GO" id="GO:0043743">
    <property type="term" value="F:LPPG:FO 2-phospho-L-lactate transferase activity"/>
    <property type="evidence" value="ECO:0007669"/>
    <property type="project" value="UniProtKB-EC"/>
</dbReference>
<dbReference type="PANTHER" id="PTHR43007">
    <property type="entry name" value="2-PHOSPHO-L-LACTATE TRANSFERASE"/>
    <property type="match status" value="1"/>
</dbReference>
<sequence>MKIVVPAGGIGGARFLRGLKQAAPEAEITVIGNTGDDISLFGLRVCPDLDTVMYTLGGGINEEQGWGRADETFAVKEELAAYGVGPGWFGLGDRDFATHIVRTQMLAAGYPLSAVTEALCDRWRPGVRLIPMTDDQVETHVVIADPDRRAVHFQEWWVRLRAATPALSITPVGAADAKPAPGVLDAIEAADLVLLPPSNPVVSVGTILAVPGIRSALEAKTVVGISPIVGGAPVRGMADACLTAIGVQTSARAVAGHYGPELLDGWMVDTADEGTAVEGIAVQTRPLLMTDLAATAEIARAALEFAAELR</sequence>
<dbReference type="PANTHER" id="PTHR43007:SF1">
    <property type="entry name" value="2-PHOSPHO-L-LACTATE TRANSFERASE"/>
    <property type="match status" value="1"/>
</dbReference>
<protein>
    <submittedName>
        <fullName evidence="3">2-phospho-L-lactate transferase</fullName>
        <ecNumber evidence="3">2.7.8.28</ecNumber>
    </submittedName>
</protein>
<dbReference type="EMBL" id="QLYX01000006">
    <property type="protein sequence ID" value="RAY14262.1"/>
    <property type="molecule type" value="Genomic_DNA"/>
</dbReference>
<evidence type="ECO:0000256" key="1">
    <source>
        <dbReference type="ARBA" id="ARBA00022679"/>
    </source>
</evidence>
<keyword evidence="2" id="KW-0460">Magnesium</keyword>
<proteinExistence type="inferred from homology"/>
<dbReference type="EC" id="2.7.8.28" evidence="3"/>
<dbReference type="InterPro" id="IPR038136">
    <property type="entry name" value="CofD-like_dom_sf"/>
</dbReference>
<dbReference type="HAMAP" id="MF_01257">
    <property type="entry name" value="CofD"/>
    <property type="match status" value="1"/>
</dbReference>
<keyword evidence="4" id="KW-1185">Reference proteome</keyword>
<keyword evidence="1 3" id="KW-0808">Transferase</keyword>
<reference evidence="3 4" key="1">
    <citation type="submission" date="2018-06" db="EMBL/GenBank/DDBJ databases">
        <title>Actinomadura craniellae sp. nov. isolated from marine sponge Craniella sp.</title>
        <authorList>
            <person name="Li L."/>
            <person name="Xu Q.H."/>
            <person name="Lin H.W."/>
            <person name="Lu Y.H."/>
        </authorList>
    </citation>
    <scope>NUCLEOTIDE SEQUENCE [LARGE SCALE GENOMIC DNA]</scope>
    <source>
        <strain evidence="3 4">LHW63021</strain>
    </source>
</reference>
<dbReference type="AlphaFoldDB" id="A0A365H5I9"/>
<dbReference type="Gene3D" id="1.10.8.240">
    <property type="entry name" value="CofD-like domain"/>
    <property type="match status" value="1"/>
</dbReference>
<gene>
    <name evidence="3" type="ORF">DPM19_14890</name>
</gene>
<dbReference type="Pfam" id="PF01933">
    <property type="entry name" value="CofD"/>
    <property type="match status" value="1"/>
</dbReference>
<evidence type="ECO:0000313" key="4">
    <source>
        <dbReference type="Proteomes" id="UP000251891"/>
    </source>
</evidence>
<evidence type="ECO:0000313" key="3">
    <source>
        <dbReference type="EMBL" id="RAY14262.1"/>
    </source>
</evidence>
<dbReference type="GO" id="GO:0000287">
    <property type="term" value="F:magnesium ion binding"/>
    <property type="evidence" value="ECO:0007669"/>
    <property type="project" value="InterPro"/>
</dbReference>
<dbReference type="RefSeq" id="WP_111867778.1">
    <property type="nucleotide sequence ID" value="NZ_QLYX01000006.1"/>
</dbReference>
<organism evidence="3 4">
    <name type="scientific">Actinomadura craniellae</name>
    <dbReference type="NCBI Taxonomy" id="2231787"/>
    <lineage>
        <taxon>Bacteria</taxon>
        <taxon>Bacillati</taxon>
        <taxon>Actinomycetota</taxon>
        <taxon>Actinomycetes</taxon>
        <taxon>Streptosporangiales</taxon>
        <taxon>Thermomonosporaceae</taxon>
        <taxon>Actinomadura</taxon>
    </lineage>
</organism>
<dbReference type="SUPFAM" id="SSF142338">
    <property type="entry name" value="CofD-like"/>
    <property type="match status" value="1"/>
</dbReference>
<dbReference type="OrthoDB" id="7466225at2"/>
<dbReference type="NCBIfam" id="TIGR01819">
    <property type="entry name" value="F420_cofD"/>
    <property type="match status" value="1"/>
</dbReference>
<dbReference type="Gene3D" id="3.40.50.10680">
    <property type="entry name" value="CofD-like domains"/>
    <property type="match status" value="1"/>
</dbReference>
<accession>A0A365H5I9</accession>
<dbReference type="CDD" id="cd07186">
    <property type="entry name" value="CofD_like"/>
    <property type="match status" value="1"/>
</dbReference>